<dbReference type="Proteomes" id="UP000807353">
    <property type="component" value="Unassembled WGS sequence"/>
</dbReference>
<comment type="caution">
    <text evidence="8">The sequence shown here is derived from an EMBL/GenBank/DDBJ whole genome shotgun (WGS) entry which is preliminary data.</text>
</comment>
<keyword evidence="9" id="KW-1185">Reference proteome</keyword>
<keyword evidence="1" id="KW-0479">Metal-binding</keyword>
<evidence type="ECO:0000256" key="1">
    <source>
        <dbReference type="ARBA" id="ARBA00022723"/>
    </source>
</evidence>
<dbReference type="PANTHER" id="PTHR46347">
    <property type="entry name" value="RING/FYVE/PHD ZINC FINGER SUPERFAMILY PROTEIN"/>
    <property type="match status" value="1"/>
</dbReference>
<organism evidence="8 9">
    <name type="scientific">Collybia nuda</name>
    <dbReference type="NCBI Taxonomy" id="64659"/>
    <lineage>
        <taxon>Eukaryota</taxon>
        <taxon>Fungi</taxon>
        <taxon>Dikarya</taxon>
        <taxon>Basidiomycota</taxon>
        <taxon>Agaricomycotina</taxon>
        <taxon>Agaricomycetes</taxon>
        <taxon>Agaricomycetidae</taxon>
        <taxon>Agaricales</taxon>
        <taxon>Tricholomatineae</taxon>
        <taxon>Clitocybaceae</taxon>
        <taxon>Collybia</taxon>
    </lineage>
</organism>
<feature type="transmembrane region" description="Helical" evidence="5">
    <location>
        <begin position="191"/>
        <end position="216"/>
    </location>
</feature>
<feature type="transmembrane region" description="Helical" evidence="5">
    <location>
        <begin position="85"/>
        <end position="113"/>
    </location>
</feature>
<name>A0A9P5Y2D0_9AGAR</name>
<keyword evidence="5" id="KW-1133">Transmembrane helix</keyword>
<dbReference type="PANTHER" id="PTHR46347:SF1">
    <property type="entry name" value="RING_FYVE_PHD ZINC FINGER SUPERFAMILY PROTEIN"/>
    <property type="match status" value="1"/>
</dbReference>
<evidence type="ECO:0000256" key="4">
    <source>
        <dbReference type="PROSITE-ProRule" id="PRU00175"/>
    </source>
</evidence>
<dbReference type="Pfam" id="PF12906">
    <property type="entry name" value="RINGv"/>
    <property type="match status" value="1"/>
</dbReference>
<dbReference type="SUPFAM" id="SSF57850">
    <property type="entry name" value="RING/U-box"/>
    <property type="match status" value="1"/>
</dbReference>
<keyword evidence="3" id="KW-0862">Zinc</keyword>
<keyword evidence="5" id="KW-0812">Transmembrane</keyword>
<dbReference type="InterPro" id="IPR011016">
    <property type="entry name" value="Znf_RING-CH"/>
</dbReference>
<feature type="domain" description="RING-CH-type" evidence="7">
    <location>
        <begin position="5"/>
        <end position="73"/>
    </location>
</feature>
<evidence type="ECO:0000256" key="3">
    <source>
        <dbReference type="ARBA" id="ARBA00022833"/>
    </source>
</evidence>
<dbReference type="AlphaFoldDB" id="A0A9P5Y2D0"/>
<protein>
    <recommendedName>
        <fullName evidence="10">RING-CH-type domain-containing protein</fullName>
    </recommendedName>
</protein>
<evidence type="ECO:0000313" key="8">
    <source>
        <dbReference type="EMBL" id="KAF9462137.1"/>
    </source>
</evidence>
<evidence type="ECO:0008006" key="10">
    <source>
        <dbReference type="Google" id="ProtNLM"/>
    </source>
</evidence>
<dbReference type="PROSITE" id="PS50089">
    <property type="entry name" value="ZF_RING_2"/>
    <property type="match status" value="1"/>
</dbReference>
<dbReference type="GO" id="GO:0008270">
    <property type="term" value="F:zinc ion binding"/>
    <property type="evidence" value="ECO:0007669"/>
    <property type="project" value="UniProtKB-KW"/>
</dbReference>
<gene>
    <name evidence="8" type="ORF">BDZ94DRAFT_1166369</name>
</gene>
<dbReference type="CDD" id="cd16495">
    <property type="entry name" value="RING_CH-C4HC3_MARCH"/>
    <property type="match status" value="1"/>
</dbReference>
<dbReference type="PROSITE" id="PS51292">
    <property type="entry name" value="ZF_RING_CH"/>
    <property type="match status" value="1"/>
</dbReference>
<reference evidence="8" key="1">
    <citation type="submission" date="2020-11" db="EMBL/GenBank/DDBJ databases">
        <authorList>
            <consortium name="DOE Joint Genome Institute"/>
            <person name="Ahrendt S."/>
            <person name="Riley R."/>
            <person name="Andreopoulos W."/>
            <person name="Labutti K."/>
            <person name="Pangilinan J."/>
            <person name="Ruiz-Duenas F.J."/>
            <person name="Barrasa J.M."/>
            <person name="Sanchez-Garcia M."/>
            <person name="Camarero S."/>
            <person name="Miyauchi S."/>
            <person name="Serrano A."/>
            <person name="Linde D."/>
            <person name="Babiker R."/>
            <person name="Drula E."/>
            <person name="Ayuso-Fernandez I."/>
            <person name="Pacheco R."/>
            <person name="Padilla G."/>
            <person name="Ferreira P."/>
            <person name="Barriuso J."/>
            <person name="Kellner H."/>
            <person name="Castanera R."/>
            <person name="Alfaro M."/>
            <person name="Ramirez L."/>
            <person name="Pisabarro A.G."/>
            <person name="Kuo A."/>
            <person name="Tritt A."/>
            <person name="Lipzen A."/>
            <person name="He G."/>
            <person name="Yan M."/>
            <person name="Ng V."/>
            <person name="Cullen D."/>
            <person name="Martin F."/>
            <person name="Rosso M.-N."/>
            <person name="Henrissat B."/>
            <person name="Hibbett D."/>
            <person name="Martinez A.T."/>
            <person name="Grigoriev I.V."/>
        </authorList>
    </citation>
    <scope>NUCLEOTIDE SEQUENCE</scope>
    <source>
        <strain evidence="8">CBS 247.69</strain>
    </source>
</reference>
<evidence type="ECO:0000256" key="5">
    <source>
        <dbReference type="SAM" id="Phobius"/>
    </source>
</evidence>
<keyword evidence="5" id="KW-0472">Membrane</keyword>
<dbReference type="InterPro" id="IPR013083">
    <property type="entry name" value="Znf_RING/FYVE/PHD"/>
</dbReference>
<evidence type="ECO:0000313" key="9">
    <source>
        <dbReference type="Proteomes" id="UP000807353"/>
    </source>
</evidence>
<keyword evidence="2 4" id="KW-0863">Zinc-finger</keyword>
<dbReference type="Gene3D" id="3.30.40.10">
    <property type="entry name" value="Zinc/RING finger domain, C3HC4 (zinc finger)"/>
    <property type="match status" value="1"/>
</dbReference>
<proteinExistence type="predicted"/>
<feature type="transmembrane region" description="Helical" evidence="5">
    <location>
        <begin position="237"/>
        <end position="255"/>
    </location>
</feature>
<dbReference type="OrthoDB" id="264354at2759"/>
<sequence>MSPPDSPIDEKQCRICLDGQGSEDELGRLIRPCLCKGSISYVHIKCLQTWRTTSASNSAFFACPQCRYQYRFTRTRFAGIATNPVIVGGLSGLIFTTIVMLASFVTTFFMAAFEEPSYSYYPSFIYVSPLNLAHDLITAALRILKDEDTVGLFDDGYTSNASGTHGRTSTPLTAPKPHHNPGILMKFIRRFILGLPMVGAGSLVHMLISMPLLGPLQWLARQRGGGGRRRRDQSRDIAALVIVAVLIVGAARALYKVFKLTEATTKRVLLRAEDAILEVN</sequence>
<accession>A0A9P5Y2D0</accession>
<dbReference type="InterPro" id="IPR001841">
    <property type="entry name" value="Znf_RING"/>
</dbReference>
<dbReference type="SMART" id="SM00744">
    <property type="entry name" value="RINGv"/>
    <property type="match status" value="1"/>
</dbReference>
<evidence type="ECO:0000256" key="2">
    <source>
        <dbReference type="ARBA" id="ARBA00022771"/>
    </source>
</evidence>
<feature type="domain" description="RING-type" evidence="6">
    <location>
        <begin position="13"/>
        <end position="67"/>
    </location>
</feature>
<evidence type="ECO:0000259" key="6">
    <source>
        <dbReference type="PROSITE" id="PS50089"/>
    </source>
</evidence>
<dbReference type="EMBL" id="MU150275">
    <property type="protein sequence ID" value="KAF9462137.1"/>
    <property type="molecule type" value="Genomic_DNA"/>
</dbReference>
<evidence type="ECO:0000259" key="7">
    <source>
        <dbReference type="PROSITE" id="PS51292"/>
    </source>
</evidence>